<reference evidence="2 3" key="1">
    <citation type="submission" date="2014-09" db="EMBL/GenBank/DDBJ databases">
        <title>Draft genome sequence of Streptomyces natalensis ATCC 27448, producer of the antifungal pimaricin.</title>
        <authorList>
            <person name="Mendes M.V."/>
            <person name="Beites T."/>
            <person name="Pires S."/>
            <person name="Santos C.L."/>
            <person name="Moradas-Ferreira P."/>
        </authorList>
    </citation>
    <scope>NUCLEOTIDE SEQUENCE [LARGE SCALE GENOMIC DNA]</scope>
    <source>
        <strain evidence="2 3">ATCC 27448</strain>
    </source>
</reference>
<comment type="caution">
    <text evidence="2">The sequence shown here is derived from an EMBL/GenBank/DDBJ whole genome shotgun (WGS) entry which is preliminary data.</text>
</comment>
<feature type="transmembrane region" description="Helical" evidence="1">
    <location>
        <begin position="35"/>
        <end position="54"/>
    </location>
</feature>
<keyword evidence="1" id="KW-1133">Transmembrane helix</keyword>
<gene>
    <name evidence="2" type="ORF">SNA_11590</name>
</gene>
<dbReference type="PATRIC" id="fig|1240678.4.peg.2437"/>
<protein>
    <submittedName>
        <fullName evidence="2">Uncharacterized protein</fullName>
    </submittedName>
</protein>
<accession>A0A0D7CP47</accession>
<dbReference type="EMBL" id="JRKI01000017">
    <property type="protein sequence ID" value="KIZ17640.1"/>
    <property type="molecule type" value="Genomic_DNA"/>
</dbReference>
<keyword evidence="1" id="KW-0812">Transmembrane</keyword>
<feature type="transmembrane region" description="Helical" evidence="1">
    <location>
        <begin position="7"/>
        <end position="29"/>
    </location>
</feature>
<organism evidence="2 3">
    <name type="scientific">Streptomyces natalensis ATCC 27448</name>
    <dbReference type="NCBI Taxonomy" id="1240678"/>
    <lineage>
        <taxon>Bacteria</taxon>
        <taxon>Bacillati</taxon>
        <taxon>Actinomycetota</taxon>
        <taxon>Actinomycetes</taxon>
        <taxon>Kitasatosporales</taxon>
        <taxon>Streptomycetaceae</taxon>
        <taxon>Streptomyces</taxon>
    </lineage>
</organism>
<name>A0A0D7CP47_9ACTN</name>
<keyword evidence="1" id="KW-0472">Membrane</keyword>
<evidence type="ECO:0000313" key="3">
    <source>
        <dbReference type="Proteomes" id="UP000032458"/>
    </source>
</evidence>
<evidence type="ECO:0000313" key="2">
    <source>
        <dbReference type="EMBL" id="KIZ17640.1"/>
    </source>
</evidence>
<proteinExistence type="predicted"/>
<evidence type="ECO:0000256" key="1">
    <source>
        <dbReference type="SAM" id="Phobius"/>
    </source>
</evidence>
<sequence>MRTRQGIAAAALLASLCVAWIMVVVAVVVPGEQTLLIWAGIALGTGTAPMLVIIQRRRAAEAAYDEAYLLGLKHAGPDLLRGHPPSRRQGADIP</sequence>
<dbReference type="Proteomes" id="UP000032458">
    <property type="component" value="Unassembled WGS sequence"/>
</dbReference>
<dbReference type="AlphaFoldDB" id="A0A0D7CP47"/>
<keyword evidence="3" id="KW-1185">Reference proteome</keyword>